<reference evidence="9 10" key="1">
    <citation type="submission" date="2020-04" db="EMBL/GenBank/DDBJ databases">
        <title>Genomic insights into acetone-butanol-ethanol (ABE) fermentation by sequencing solventogenic clostridia strains.</title>
        <authorList>
            <person name="Brown S."/>
        </authorList>
    </citation>
    <scope>NUCLEOTIDE SEQUENCE [LARGE SCALE GENOMIC DNA]</scope>
    <source>
        <strain evidence="9 10">DJ011</strain>
    </source>
</reference>
<dbReference type="GO" id="GO:0055085">
    <property type="term" value="P:transmembrane transport"/>
    <property type="evidence" value="ECO:0007669"/>
    <property type="project" value="InterPro"/>
</dbReference>
<dbReference type="Gene3D" id="1.10.3720.10">
    <property type="entry name" value="MetI-like"/>
    <property type="match status" value="1"/>
</dbReference>
<keyword evidence="3" id="KW-1003">Cell membrane</keyword>
<dbReference type="AlphaFoldDB" id="A0A923EBR4"/>
<keyword evidence="6 7" id="KW-0472">Membrane</keyword>
<keyword evidence="2 7" id="KW-0813">Transport</keyword>
<comment type="subcellular location">
    <subcellularLocation>
        <location evidence="1 7">Cell membrane</location>
        <topology evidence="1 7">Multi-pass membrane protein</topology>
    </subcellularLocation>
</comment>
<evidence type="ECO:0000256" key="7">
    <source>
        <dbReference type="RuleBase" id="RU363032"/>
    </source>
</evidence>
<proteinExistence type="inferred from homology"/>
<evidence type="ECO:0000313" key="9">
    <source>
        <dbReference type="EMBL" id="MBC2400140.1"/>
    </source>
</evidence>
<evidence type="ECO:0000256" key="5">
    <source>
        <dbReference type="ARBA" id="ARBA00022989"/>
    </source>
</evidence>
<comment type="similarity">
    <text evidence="7">Belongs to the binding-protein-dependent transport system permease family.</text>
</comment>
<dbReference type="RefSeq" id="WP_035150531.1">
    <property type="nucleotide sequence ID" value="NZ_JAAZWO010000051.1"/>
</dbReference>
<evidence type="ECO:0000256" key="2">
    <source>
        <dbReference type="ARBA" id="ARBA00022448"/>
    </source>
</evidence>
<evidence type="ECO:0000313" key="10">
    <source>
        <dbReference type="Proteomes" id="UP000563151"/>
    </source>
</evidence>
<keyword evidence="10" id="KW-1185">Reference proteome</keyword>
<name>A0A923EBR4_CLOTT</name>
<dbReference type="PANTHER" id="PTHR30193:SF37">
    <property type="entry name" value="INNER MEMBRANE ABC TRANSPORTER PERMEASE PROTEIN YCJO"/>
    <property type="match status" value="1"/>
</dbReference>
<organism evidence="9 10">
    <name type="scientific">Clostridium tetanomorphum</name>
    <dbReference type="NCBI Taxonomy" id="1553"/>
    <lineage>
        <taxon>Bacteria</taxon>
        <taxon>Bacillati</taxon>
        <taxon>Bacillota</taxon>
        <taxon>Clostridia</taxon>
        <taxon>Eubacteriales</taxon>
        <taxon>Clostridiaceae</taxon>
        <taxon>Clostridium</taxon>
    </lineage>
</organism>
<evidence type="ECO:0000256" key="4">
    <source>
        <dbReference type="ARBA" id="ARBA00022692"/>
    </source>
</evidence>
<dbReference type="InterPro" id="IPR035906">
    <property type="entry name" value="MetI-like_sf"/>
</dbReference>
<gene>
    <name evidence="9" type="ORF">HGG79_20645</name>
</gene>
<keyword evidence="5 7" id="KW-1133">Transmembrane helix</keyword>
<comment type="caution">
    <text evidence="9">The sequence shown here is derived from an EMBL/GenBank/DDBJ whole genome shotgun (WGS) entry which is preliminary data.</text>
</comment>
<dbReference type="InterPro" id="IPR051393">
    <property type="entry name" value="ABC_transporter_permease"/>
</dbReference>
<keyword evidence="4 7" id="KW-0812">Transmembrane</keyword>
<dbReference type="PANTHER" id="PTHR30193">
    <property type="entry name" value="ABC TRANSPORTER PERMEASE PROTEIN"/>
    <property type="match status" value="1"/>
</dbReference>
<dbReference type="Proteomes" id="UP000563151">
    <property type="component" value="Unassembled WGS sequence"/>
</dbReference>
<feature type="transmembrane region" description="Helical" evidence="7">
    <location>
        <begin position="65"/>
        <end position="91"/>
    </location>
</feature>
<feature type="transmembrane region" description="Helical" evidence="7">
    <location>
        <begin position="103"/>
        <end position="123"/>
    </location>
</feature>
<protein>
    <submittedName>
        <fullName evidence="9">Sugar ABC transporter permease</fullName>
    </submittedName>
</protein>
<evidence type="ECO:0000256" key="6">
    <source>
        <dbReference type="ARBA" id="ARBA00023136"/>
    </source>
</evidence>
<feature type="transmembrane region" description="Helical" evidence="7">
    <location>
        <begin position="257"/>
        <end position="276"/>
    </location>
</feature>
<feature type="domain" description="ABC transmembrane type-1" evidence="8">
    <location>
        <begin position="66"/>
        <end position="275"/>
    </location>
</feature>
<dbReference type="EMBL" id="JAAZWO010000051">
    <property type="protein sequence ID" value="MBC2400140.1"/>
    <property type="molecule type" value="Genomic_DNA"/>
</dbReference>
<dbReference type="Pfam" id="PF00528">
    <property type="entry name" value="BPD_transp_1"/>
    <property type="match status" value="1"/>
</dbReference>
<evidence type="ECO:0000259" key="8">
    <source>
        <dbReference type="PROSITE" id="PS50928"/>
    </source>
</evidence>
<dbReference type="PROSITE" id="PS50928">
    <property type="entry name" value="ABC_TM1"/>
    <property type="match status" value="1"/>
</dbReference>
<feature type="transmembrane region" description="Helical" evidence="7">
    <location>
        <begin position="12"/>
        <end position="34"/>
    </location>
</feature>
<dbReference type="InterPro" id="IPR000515">
    <property type="entry name" value="MetI-like"/>
</dbReference>
<feature type="transmembrane region" description="Helical" evidence="7">
    <location>
        <begin position="196"/>
        <end position="217"/>
    </location>
</feature>
<dbReference type="GO" id="GO:0005886">
    <property type="term" value="C:plasma membrane"/>
    <property type="evidence" value="ECO:0007669"/>
    <property type="project" value="UniProtKB-SubCell"/>
</dbReference>
<dbReference type="SUPFAM" id="SSF161098">
    <property type="entry name" value="MetI-like"/>
    <property type="match status" value="1"/>
</dbReference>
<evidence type="ECO:0000256" key="3">
    <source>
        <dbReference type="ARBA" id="ARBA00022475"/>
    </source>
</evidence>
<feature type="transmembrane region" description="Helical" evidence="7">
    <location>
        <begin position="149"/>
        <end position="175"/>
    </location>
</feature>
<evidence type="ECO:0000256" key="1">
    <source>
        <dbReference type="ARBA" id="ARBA00004651"/>
    </source>
</evidence>
<sequence>MKIKRKNIKLAMIFLFPSILGFFIFYILPFMLVIKYSFLDSPNEGEFVGFSNFISLLQNPSFKKAILNTLIFTSISVPLLIVISLGVALLLNQNLYLRNIFRMFFMLPLVIPVASVVMVWHIMVDNKGWINKLVISMGYSPVDWMNSKWALFVVIVVFLWKNIGYNMILFIAALQNIPKEYYEYASIEGASAVKKFTNITIVYMMPTLFFVFVISIINSFKVFREVYLIAGEYPHESIYMLQHYMNNVFMSLDYQKLSSAAVIMALGICLLLILLFKLQENINNKIQE</sequence>
<accession>A0A923EBR4</accession>
<dbReference type="CDD" id="cd06261">
    <property type="entry name" value="TM_PBP2"/>
    <property type="match status" value="1"/>
</dbReference>